<evidence type="ECO:0000256" key="1">
    <source>
        <dbReference type="SAM" id="SignalP"/>
    </source>
</evidence>
<comment type="caution">
    <text evidence="2">The sequence shown here is derived from an EMBL/GenBank/DDBJ whole genome shotgun (WGS) entry which is preliminary data.</text>
</comment>
<accession>A0ABT6F4M7</accession>
<dbReference type="RefSeq" id="WP_277858907.1">
    <property type="nucleotide sequence ID" value="NZ_JARRAG010000001.1"/>
</dbReference>
<evidence type="ECO:0000313" key="2">
    <source>
        <dbReference type="EMBL" id="MDG3002543.1"/>
    </source>
</evidence>
<protein>
    <recommendedName>
        <fullName evidence="4">PEP-CTERM protein-sorting domain-containing protein</fullName>
    </recommendedName>
</protein>
<sequence length="237" mass="24255">MRKILNGMAAVVLGAGLAMGPARADSTFTSQFQGGPGVNITYSTGSGTASEGTAAGPFTLTPTSPSGSALDAFCVSPDVQVGWGPDVIHTSSVLSLNTVGQSFFTHSNYADVGNRLAFLLVSHGGGDVNTDAALALSIWYTMDKNFSYTGADSTVAGLYTSYISFAGYDSSTLYGGSDAKLFVVDPAGSYQNLIGITSQSFVPEPSSVISAAVGMSASGLFVLRRARRRKGAARSAA</sequence>
<dbReference type="EMBL" id="JARRAG010000001">
    <property type="protein sequence ID" value="MDG3002543.1"/>
    <property type="molecule type" value="Genomic_DNA"/>
</dbReference>
<dbReference type="Proteomes" id="UP001216907">
    <property type="component" value="Unassembled WGS sequence"/>
</dbReference>
<feature type="signal peptide" evidence="1">
    <location>
        <begin position="1"/>
        <end position="24"/>
    </location>
</feature>
<feature type="chain" id="PRO_5046079260" description="PEP-CTERM protein-sorting domain-containing protein" evidence="1">
    <location>
        <begin position="25"/>
        <end position="237"/>
    </location>
</feature>
<proteinExistence type="predicted"/>
<evidence type="ECO:0008006" key="4">
    <source>
        <dbReference type="Google" id="ProtNLM"/>
    </source>
</evidence>
<keyword evidence="3" id="KW-1185">Reference proteome</keyword>
<organism evidence="2 3">
    <name type="scientific">Paludisphaera mucosa</name>
    <dbReference type="NCBI Taxonomy" id="3030827"/>
    <lineage>
        <taxon>Bacteria</taxon>
        <taxon>Pseudomonadati</taxon>
        <taxon>Planctomycetota</taxon>
        <taxon>Planctomycetia</taxon>
        <taxon>Isosphaerales</taxon>
        <taxon>Isosphaeraceae</taxon>
        <taxon>Paludisphaera</taxon>
    </lineage>
</organism>
<gene>
    <name evidence="2" type="ORF">PZE19_01975</name>
</gene>
<name>A0ABT6F4M7_9BACT</name>
<evidence type="ECO:0000313" key="3">
    <source>
        <dbReference type="Proteomes" id="UP001216907"/>
    </source>
</evidence>
<keyword evidence="1" id="KW-0732">Signal</keyword>
<reference evidence="2 3" key="1">
    <citation type="submission" date="2023-03" db="EMBL/GenBank/DDBJ databases">
        <title>Paludisphaera mucosa sp. nov. a novel planctomycete from northern fen.</title>
        <authorList>
            <person name="Ivanova A."/>
        </authorList>
    </citation>
    <scope>NUCLEOTIDE SEQUENCE [LARGE SCALE GENOMIC DNA]</scope>
    <source>
        <strain evidence="2 3">Pla2</strain>
    </source>
</reference>